<dbReference type="Proteomes" id="UP000580839">
    <property type="component" value="Unassembled WGS sequence"/>
</dbReference>
<reference evidence="1 2" key="1">
    <citation type="submission" date="2020-04" db="EMBL/GenBank/DDBJ databases">
        <title>Metagenomic profiling of ammonia- and methane-oxidizing microorganisms in a Dutch drinking water treatment plant.</title>
        <authorList>
            <person name="Poghosyan L."/>
            <person name="Leucker S."/>
        </authorList>
    </citation>
    <scope>NUCLEOTIDE SEQUENCE [LARGE SCALE GENOMIC DNA]</scope>
    <source>
        <strain evidence="1">S-RSF-IL-03</strain>
    </source>
</reference>
<evidence type="ECO:0000313" key="1">
    <source>
        <dbReference type="EMBL" id="NOT32768.1"/>
    </source>
</evidence>
<sequence>MRTSPRPQIAVFGSSTARESDPAYRVAYELGRELATAGADVMTGGYSGVMEACSRGAHEAGGQVVGVTVELFEKRGPANRWVTERVHTRTLFERLEHLITRADGFVVATGSVGTLAELMLTWNLLAAGGRPPAPLVLMGRHWHAWIDAHREPDLVLAELFRHLMVADTPAEAARLALGSREV</sequence>
<dbReference type="InterPro" id="IPR041164">
    <property type="entry name" value="LDcluster4"/>
</dbReference>
<dbReference type="Pfam" id="PF18306">
    <property type="entry name" value="LDcluster4"/>
    <property type="match status" value="1"/>
</dbReference>
<dbReference type="Gene3D" id="3.40.50.450">
    <property type="match status" value="1"/>
</dbReference>
<dbReference type="PANTHER" id="PTHR43393:SF3">
    <property type="entry name" value="LYSINE DECARBOXYLASE-LIKE PROTEIN"/>
    <property type="match status" value="1"/>
</dbReference>
<dbReference type="InterPro" id="IPR052341">
    <property type="entry name" value="LOG_family_nucleotidases"/>
</dbReference>
<dbReference type="SUPFAM" id="SSF102405">
    <property type="entry name" value="MCP/YpsA-like"/>
    <property type="match status" value="1"/>
</dbReference>
<proteinExistence type="predicted"/>
<dbReference type="PANTHER" id="PTHR43393">
    <property type="entry name" value="CYTOKININ RIBOSIDE 5'-MONOPHOSPHATE PHOSPHORIBOHYDROLASE"/>
    <property type="match status" value="1"/>
</dbReference>
<organism evidence="1 2">
    <name type="scientific">Eiseniibacteriota bacterium</name>
    <dbReference type="NCBI Taxonomy" id="2212470"/>
    <lineage>
        <taxon>Bacteria</taxon>
        <taxon>Candidatus Eiseniibacteriota</taxon>
    </lineage>
</organism>
<gene>
    <name evidence="1" type="ORF">HOP12_01225</name>
</gene>
<name>A0A849SAS1_UNCEI</name>
<dbReference type="EMBL" id="JABFRW010000013">
    <property type="protein sequence ID" value="NOT32768.1"/>
    <property type="molecule type" value="Genomic_DNA"/>
</dbReference>
<evidence type="ECO:0000313" key="2">
    <source>
        <dbReference type="Proteomes" id="UP000580839"/>
    </source>
</evidence>
<protein>
    <submittedName>
        <fullName evidence="1">LOG family protein</fullName>
    </submittedName>
</protein>
<comment type="caution">
    <text evidence="1">The sequence shown here is derived from an EMBL/GenBank/DDBJ whole genome shotgun (WGS) entry which is preliminary data.</text>
</comment>
<dbReference type="GO" id="GO:0005829">
    <property type="term" value="C:cytosol"/>
    <property type="evidence" value="ECO:0007669"/>
    <property type="project" value="TreeGrafter"/>
</dbReference>
<dbReference type="AlphaFoldDB" id="A0A849SAS1"/>
<accession>A0A849SAS1</accession>